<dbReference type="AlphaFoldDB" id="A0A919PK19"/>
<proteinExistence type="predicted"/>
<dbReference type="InterPro" id="IPR004942">
    <property type="entry name" value="Roadblock/LAMTOR2_dom"/>
</dbReference>
<keyword evidence="3" id="KW-1185">Reference proteome</keyword>
<dbReference type="SUPFAM" id="SSF103196">
    <property type="entry name" value="Roadblock/LC7 domain"/>
    <property type="match status" value="1"/>
</dbReference>
<dbReference type="Pfam" id="PF03259">
    <property type="entry name" value="Robl_LC7"/>
    <property type="match status" value="1"/>
</dbReference>
<evidence type="ECO:0000313" key="2">
    <source>
        <dbReference type="EMBL" id="GIG45389.1"/>
    </source>
</evidence>
<dbReference type="SMART" id="SM00960">
    <property type="entry name" value="Robl_LC7"/>
    <property type="match status" value="1"/>
</dbReference>
<organism evidence="2 3">
    <name type="scientific">Dactylosporangium siamense</name>
    <dbReference type="NCBI Taxonomy" id="685454"/>
    <lineage>
        <taxon>Bacteria</taxon>
        <taxon>Bacillati</taxon>
        <taxon>Actinomycetota</taxon>
        <taxon>Actinomycetes</taxon>
        <taxon>Micromonosporales</taxon>
        <taxon>Micromonosporaceae</taxon>
        <taxon>Dactylosporangium</taxon>
    </lineage>
</organism>
<comment type="caution">
    <text evidence="2">The sequence shown here is derived from an EMBL/GenBank/DDBJ whole genome shotgun (WGS) entry which is preliminary data.</text>
</comment>
<evidence type="ECO:0000259" key="1">
    <source>
        <dbReference type="SMART" id="SM00960"/>
    </source>
</evidence>
<dbReference type="Gene3D" id="3.30.450.30">
    <property type="entry name" value="Dynein light chain 2a, cytoplasmic"/>
    <property type="match status" value="1"/>
</dbReference>
<dbReference type="EMBL" id="BONQ01000052">
    <property type="protein sequence ID" value="GIG45389.1"/>
    <property type="molecule type" value="Genomic_DNA"/>
</dbReference>
<gene>
    <name evidence="2" type="ORF">Dsi01nite_034300</name>
</gene>
<accession>A0A919PK19</accession>
<dbReference type="InterPro" id="IPR053141">
    <property type="entry name" value="Mycobact_SerProt_Inhib_Rv3364c"/>
</dbReference>
<evidence type="ECO:0000313" key="3">
    <source>
        <dbReference type="Proteomes" id="UP000660611"/>
    </source>
</evidence>
<reference evidence="2" key="1">
    <citation type="submission" date="2021-01" db="EMBL/GenBank/DDBJ databases">
        <title>Whole genome shotgun sequence of Dactylosporangium siamense NBRC 106093.</title>
        <authorList>
            <person name="Komaki H."/>
            <person name="Tamura T."/>
        </authorList>
    </citation>
    <scope>NUCLEOTIDE SEQUENCE</scope>
    <source>
        <strain evidence="2">NBRC 106093</strain>
    </source>
</reference>
<dbReference type="PANTHER" id="PTHR36222:SF1">
    <property type="entry name" value="SERINE PROTEASE INHIBITOR RV3364C"/>
    <property type="match status" value="1"/>
</dbReference>
<dbReference type="Proteomes" id="UP000660611">
    <property type="component" value="Unassembled WGS sequence"/>
</dbReference>
<sequence length="140" mass="15049">MVQESTTPGDLTWLLQDLVTRVAEVRHAVVLSADGLRVASSQEIQRDLAEHVSASASGLQSLARSVSPLFNLGVLRQTVLEFEDGYLFVIAAGHGTCLAVISGPNSDLGIVAYEMEMLVQRVTEHLATQPRAHSGQINGR</sequence>
<feature type="domain" description="Roadblock/LAMTOR2" evidence="1">
    <location>
        <begin position="12"/>
        <end position="102"/>
    </location>
</feature>
<dbReference type="PANTHER" id="PTHR36222">
    <property type="entry name" value="SERINE PROTEASE INHIBITOR RV3364C"/>
    <property type="match status" value="1"/>
</dbReference>
<protein>
    <submittedName>
        <fullName evidence="2">Dynein regulation protein LC7</fullName>
    </submittedName>
</protein>
<name>A0A919PK19_9ACTN</name>